<dbReference type="Gene3D" id="3.40.50.1010">
    <property type="entry name" value="5'-nuclease"/>
    <property type="match status" value="1"/>
</dbReference>
<feature type="compositionally biased region" description="Low complexity" evidence="14">
    <location>
        <begin position="24"/>
        <end position="33"/>
    </location>
</feature>
<protein>
    <recommendedName>
        <fullName evidence="11 12">Telomerase-binding protein EST1A</fullName>
        <ecNumber evidence="12">3.1.-.-</ecNumber>
    </recommendedName>
</protein>
<comment type="domain">
    <text evidence="12">The PINc domain confers endonuclease activity and is expected to bind the catalytic metal ion.</text>
</comment>
<reference evidence="16" key="1">
    <citation type="submission" date="2022-12" db="EMBL/GenBank/DDBJ databases">
        <authorList>
            <person name="Alioto T."/>
            <person name="Alioto T."/>
            <person name="Gomez Garrido J."/>
        </authorList>
    </citation>
    <scope>NUCLEOTIDE SEQUENCE</scope>
</reference>
<feature type="compositionally biased region" description="Acidic residues" evidence="14">
    <location>
        <begin position="305"/>
        <end position="316"/>
    </location>
</feature>
<keyword evidence="12" id="KW-0479">Metal-binding</keyword>
<comment type="function">
    <text evidence="12">Plays a role in nonsense-mediated mRNA decay.</text>
</comment>
<feature type="region of interest" description="Disordered" evidence="14">
    <location>
        <begin position="24"/>
        <end position="466"/>
    </location>
</feature>
<dbReference type="FunFam" id="1.25.40.10:FF:000094">
    <property type="entry name" value="telomerase-binding protein EST1A isoform X1"/>
    <property type="match status" value="1"/>
</dbReference>
<sequence length="1406" mass="155147">MAAAAELERVRVSAAELRRGVLAAAEAASSGAARGSGGPETTKEPRHRKDNRRPDLEIYKPGLSRLRNKLSFSAKQEEAKGGALAGDRGAPLAPSKEEPPAPQDPPRGSSQQQPNGLLEGTAEAGALQDPGVSPEDWCPRIIRRAKKPDQQIYQPGKRLQVPSKEPAAPQLAAEEPPAKGERGEEPERDAGKGYRKPAAPEGQEGGLSQEGAKLLRGGEKGRRAEQVRKGGEEAAAHSKAQSTPKRYSRSDKRRNRYRTCSTSSAGSNNSADGARGEAEAGRKRQEPPKERPRPRKQLSASSTDSLDEDKAEEEEAEAARGSSRDSEAAKRRLEHGWLSRGAGGREAKGASAGGRGGGRGEPSEAEWRKRKPSEASLSDSTEAAEVGKGSSSREPQGRGRGILVLPANTDLTASGAGSPEAPHSGPRLLFSGGLGKGTRGRGRGGTARRLWDPNNPEQKPALKSQASQLHFLDTDDEAAPPPRGDTRQAQASYYRFQNSDNPYYYGRAAGQAPSYPYAGYSLPYQVGAINGVYPGTYYPPGYPGQAEPYLCSPLLAGPLSPEMEQQVRSLQQQDLSKILREASNLEQQLSNLLSRDRLSPEGLEKMGQLRVEMLQLYKRCLLTDIEFADAQNVDQLLWKNAFYQVIEKFRQLLKDPLGEKAQEIRTKLLQILDEGSDFFDSLLQKLQATYQFKLEDYMDGMAVRSKPLRKVVKYALISAQRSLICQGDICRYREQSSDTANYGKARSWYLKAQHIAPKNGRPYNQLALLAVYTRRKLDAVYYYMRSLAASNPILTAKESLMSLFEETKRKVEQVEQKKSPSRQSKGKKSAFRPSGDDATRLELWIHPSHPHASQGHESGRDSEQDNGLGSLSPSDLNKRFVLSFLHAHGKLFTRIGMETFPAVAAEVLSEFRALLGHSPSPIGSTRLLQLMAINMFAVYNSQPKECLSEDCRSVIQEQATALGLSMFAMLVKRCTALLRDVSPAAAQGQEGSEDDDIKVSSLPQDLKELLPSIKVWSDWMLGHSDTWNPPPSTLELPRSVSVDVWATLADFCNILTAVNQSEVPLYKDPDEDLALLSLEEDRLLSGFVPLLVAPQEPCYVEKSSDKVIAADCKRVTVLKYFLEALCGQEEPLLAFKGGKYVSVAPVPDAMGKEAASQEGKQLEDQEDDVRIEAFEDDSEADGSGGELDIRELRAKKQALTRKVAEQQRRQDKIQAVLKDQAQVRQMELEIRPVFLVPDTNGFIDHLGSLVKLLDCRQFILVVPLIVINELDGLAKGPESEHRGGGYARLLQERARKAVEFLEARFEKRDSYMRALTSRGNELESISFRSEDISRQQGNNDDLILSCCLHYCNDKAKDFMPANKDDPIRLLREVVLLTDDRNLRVKALTRNVPVRDIPTFLRWAQEG</sequence>
<organism evidence="16 17">
    <name type="scientific">Podarcis lilfordi</name>
    <name type="common">Lilford's wall lizard</name>
    <dbReference type="NCBI Taxonomy" id="74358"/>
    <lineage>
        <taxon>Eukaryota</taxon>
        <taxon>Metazoa</taxon>
        <taxon>Chordata</taxon>
        <taxon>Craniata</taxon>
        <taxon>Vertebrata</taxon>
        <taxon>Euteleostomi</taxon>
        <taxon>Lepidosauria</taxon>
        <taxon>Squamata</taxon>
        <taxon>Bifurcata</taxon>
        <taxon>Unidentata</taxon>
        <taxon>Episquamata</taxon>
        <taxon>Laterata</taxon>
        <taxon>Lacertibaenia</taxon>
        <taxon>Lacertidae</taxon>
        <taxon>Podarcis</taxon>
    </lineage>
</organism>
<dbReference type="Pfam" id="PF10373">
    <property type="entry name" value="EST1_DNA_bind"/>
    <property type="match status" value="1"/>
</dbReference>
<dbReference type="GO" id="GO:0000781">
    <property type="term" value="C:chromosome, telomeric region"/>
    <property type="evidence" value="ECO:0007669"/>
    <property type="project" value="UniProtKB-SubCell"/>
</dbReference>
<feature type="compositionally biased region" description="Low complexity" evidence="14">
    <location>
        <begin position="261"/>
        <end position="273"/>
    </location>
</feature>
<dbReference type="InterPro" id="IPR029060">
    <property type="entry name" value="PIN-like_dom_sf"/>
</dbReference>
<evidence type="ECO:0000256" key="5">
    <source>
        <dbReference type="ARBA" id="ARBA00022722"/>
    </source>
</evidence>
<keyword evidence="12" id="KW-0464">Manganese</keyword>
<dbReference type="GO" id="GO:0000184">
    <property type="term" value="P:nuclear-transcribed mRNA catabolic process, nonsense-mediated decay"/>
    <property type="evidence" value="ECO:0007669"/>
    <property type="project" value="UniProtKB-KW"/>
</dbReference>
<dbReference type="InterPro" id="IPR019458">
    <property type="entry name" value="Est1-like_N"/>
</dbReference>
<dbReference type="InterPro" id="IPR002716">
    <property type="entry name" value="PIN_dom"/>
</dbReference>
<dbReference type="Gene3D" id="1.25.40.10">
    <property type="entry name" value="Tetratricopeptide repeat domain"/>
    <property type="match status" value="1"/>
</dbReference>
<dbReference type="Pfam" id="PF10374">
    <property type="entry name" value="EST1"/>
    <property type="match status" value="1"/>
</dbReference>
<keyword evidence="4 12" id="KW-0963">Cytoplasm</keyword>
<evidence type="ECO:0000256" key="13">
    <source>
        <dbReference type="SAM" id="Coils"/>
    </source>
</evidence>
<keyword evidence="10 12" id="KW-0539">Nucleus</keyword>
<feature type="coiled-coil region" evidence="13">
    <location>
        <begin position="1152"/>
        <end position="1209"/>
    </location>
</feature>
<accession>A0AA35LF01</accession>
<comment type="subcellular location">
    <subcellularLocation>
        <location evidence="2 12">Chromosome</location>
        <location evidence="2 12">Telomere</location>
    </subcellularLocation>
    <subcellularLocation>
        <location evidence="12">Nucleus</location>
        <location evidence="12">Nucleolus</location>
    </subcellularLocation>
    <subcellularLocation>
        <location evidence="12">Cytoplasm</location>
        <location evidence="12">Cytosol</location>
    </subcellularLocation>
</comment>
<dbReference type="InterPro" id="IPR045153">
    <property type="entry name" value="Est1/Ebs1-like"/>
</dbReference>
<keyword evidence="5" id="KW-0540">Nuclease</keyword>
<dbReference type="GO" id="GO:0030145">
    <property type="term" value="F:manganese ion binding"/>
    <property type="evidence" value="ECO:0007669"/>
    <property type="project" value="UniProtKB-UniRule"/>
</dbReference>
<dbReference type="SMART" id="SM00670">
    <property type="entry name" value="PINc"/>
    <property type="match status" value="1"/>
</dbReference>
<evidence type="ECO:0000256" key="3">
    <source>
        <dbReference type="ARBA" id="ARBA00022454"/>
    </source>
</evidence>
<dbReference type="Pfam" id="PF13638">
    <property type="entry name" value="PIN_4"/>
    <property type="match status" value="1"/>
</dbReference>
<feature type="compositionally biased region" description="Basic and acidic residues" evidence="14">
    <location>
        <begin position="216"/>
        <end position="236"/>
    </location>
</feature>
<evidence type="ECO:0000256" key="12">
    <source>
        <dbReference type="RuleBase" id="RU369098"/>
    </source>
</evidence>
<dbReference type="GO" id="GO:0070034">
    <property type="term" value="F:telomerase RNA binding"/>
    <property type="evidence" value="ECO:0007669"/>
    <property type="project" value="TreeGrafter"/>
</dbReference>
<keyword evidence="13" id="KW-0175">Coiled coil</keyword>
<feature type="compositionally biased region" description="Basic and acidic residues" evidence="14">
    <location>
        <begin position="274"/>
        <end position="291"/>
    </location>
</feature>
<name>A0AA35LF01_9SAUR</name>
<dbReference type="Proteomes" id="UP001178461">
    <property type="component" value="Chromosome 15"/>
</dbReference>
<keyword evidence="3 12" id="KW-0158">Chromosome</keyword>
<dbReference type="PANTHER" id="PTHR15696:SF0">
    <property type="entry name" value="TELOMERASE-BINDING PROTEIN EST1A"/>
    <property type="match status" value="1"/>
</dbReference>
<dbReference type="EMBL" id="OX395141">
    <property type="protein sequence ID" value="CAI5794607.1"/>
    <property type="molecule type" value="Genomic_DNA"/>
</dbReference>
<keyword evidence="17" id="KW-1185">Reference proteome</keyword>
<evidence type="ECO:0000256" key="10">
    <source>
        <dbReference type="ARBA" id="ARBA00023242"/>
    </source>
</evidence>
<dbReference type="GO" id="GO:0016787">
    <property type="term" value="F:hydrolase activity"/>
    <property type="evidence" value="ECO:0007669"/>
    <property type="project" value="UniProtKB-KW"/>
</dbReference>
<keyword evidence="8 12" id="KW-0779">Telomere</keyword>
<evidence type="ECO:0000256" key="7">
    <source>
        <dbReference type="ARBA" id="ARBA00022801"/>
    </source>
</evidence>
<dbReference type="GO" id="GO:0005829">
    <property type="term" value="C:cytosol"/>
    <property type="evidence" value="ECO:0007669"/>
    <property type="project" value="UniProtKB-SubCell"/>
</dbReference>
<evidence type="ECO:0000256" key="2">
    <source>
        <dbReference type="ARBA" id="ARBA00004574"/>
    </source>
</evidence>
<keyword evidence="6 12" id="KW-0255">Endonuclease</keyword>
<dbReference type="GO" id="GO:0004519">
    <property type="term" value="F:endonuclease activity"/>
    <property type="evidence" value="ECO:0007669"/>
    <property type="project" value="UniProtKB-UniRule"/>
</dbReference>
<evidence type="ECO:0000256" key="1">
    <source>
        <dbReference type="ARBA" id="ARBA00001936"/>
    </source>
</evidence>
<gene>
    <name evidence="16" type="ORF">PODLI_1B010482</name>
</gene>
<evidence type="ECO:0000256" key="8">
    <source>
        <dbReference type="ARBA" id="ARBA00022895"/>
    </source>
</evidence>
<dbReference type="InterPro" id="IPR011990">
    <property type="entry name" value="TPR-like_helical_dom_sf"/>
</dbReference>
<feature type="region of interest" description="Disordered" evidence="14">
    <location>
        <begin position="811"/>
        <end position="835"/>
    </location>
</feature>
<evidence type="ECO:0000256" key="11">
    <source>
        <dbReference type="ARBA" id="ARBA00069784"/>
    </source>
</evidence>
<dbReference type="GO" id="GO:0005697">
    <property type="term" value="C:telomerase holoenzyme complex"/>
    <property type="evidence" value="ECO:0007669"/>
    <property type="project" value="TreeGrafter"/>
</dbReference>
<dbReference type="GO" id="GO:0042162">
    <property type="term" value="F:telomeric DNA binding"/>
    <property type="evidence" value="ECO:0007669"/>
    <property type="project" value="TreeGrafter"/>
</dbReference>
<feature type="region of interest" description="Disordered" evidence="14">
    <location>
        <begin position="848"/>
        <end position="870"/>
    </location>
</feature>
<feature type="domain" description="PIN" evidence="15">
    <location>
        <begin position="1233"/>
        <end position="1384"/>
    </location>
</feature>
<evidence type="ECO:0000259" key="15">
    <source>
        <dbReference type="SMART" id="SM00670"/>
    </source>
</evidence>
<evidence type="ECO:0000256" key="9">
    <source>
        <dbReference type="ARBA" id="ARBA00023161"/>
    </source>
</evidence>
<dbReference type="SUPFAM" id="SSF48452">
    <property type="entry name" value="TPR-like"/>
    <property type="match status" value="1"/>
</dbReference>
<comment type="cofactor">
    <cofactor evidence="1 12">
        <name>Mn(2+)</name>
        <dbReference type="ChEBI" id="CHEBI:29035"/>
    </cofactor>
</comment>
<feature type="compositionally biased region" description="Gly residues" evidence="14">
    <location>
        <begin position="351"/>
        <end position="360"/>
    </location>
</feature>
<dbReference type="SUPFAM" id="SSF88723">
    <property type="entry name" value="PIN domain-like"/>
    <property type="match status" value="1"/>
</dbReference>
<feature type="compositionally biased region" description="Basic and acidic residues" evidence="14">
    <location>
        <begin position="322"/>
        <end position="348"/>
    </location>
</feature>
<dbReference type="FunFam" id="3.40.50.1010:FF:000014">
    <property type="entry name" value="telomerase-binding protein EST1A isoform X1"/>
    <property type="match status" value="1"/>
</dbReference>
<evidence type="ECO:0000313" key="16">
    <source>
        <dbReference type="EMBL" id="CAI5794607.1"/>
    </source>
</evidence>
<keyword evidence="7 12" id="KW-0378">Hydrolase</keyword>
<dbReference type="EC" id="3.1.-.-" evidence="12"/>
<dbReference type="PANTHER" id="PTHR15696">
    <property type="entry name" value="SMG-7 SUPPRESSOR WITH MORPHOLOGICAL EFFECT ON GENITALIA PROTEIN 7"/>
    <property type="match status" value="1"/>
</dbReference>
<dbReference type="CDD" id="cd09885">
    <property type="entry name" value="PIN_Smg6-like"/>
    <property type="match status" value="1"/>
</dbReference>
<evidence type="ECO:0000313" key="17">
    <source>
        <dbReference type="Proteomes" id="UP001178461"/>
    </source>
</evidence>
<feature type="compositionally biased region" description="Basic and acidic residues" evidence="14">
    <location>
        <begin position="176"/>
        <end position="192"/>
    </location>
</feature>
<feature type="compositionally biased region" description="Low complexity" evidence="14">
    <location>
        <begin position="165"/>
        <end position="175"/>
    </location>
</feature>
<feature type="coiled-coil region" evidence="13">
    <location>
        <begin position="568"/>
        <end position="595"/>
    </location>
</feature>
<dbReference type="GO" id="GO:0005730">
    <property type="term" value="C:nucleolus"/>
    <property type="evidence" value="ECO:0007669"/>
    <property type="project" value="UniProtKB-SubCell"/>
</dbReference>
<proteinExistence type="predicted"/>
<evidence type="ECO:0000256" key="6">
    <source>
        <dbReference type="ARBA" id="ARBA00022759"/>
    </source>
</evidence>
<dbReference type="InterPro" id="IPR018834">
    <property type="entry name" value="DNA/RNA-bd_Est1-type"/>
</dbReference>
<comment type="function">
    <text evidence="12">Component of the telomerase ribonucleoprotein (RNP) complex that is essential for the replication of chromosome termini.</text>
</comment>
<evidence type="ECO:0000256" key="4">
    <source>
        <dbReference type="ARBA" id="ARBA00022490"/>
    </source>
</evidence>
<keyword evidence="9 12" id="KW-0866">Nonsense-mediated mRNA decay</keyword>
<evidence type="ECO:0000256" key="14">
    <source>
        <dbReference type="SAM" id="MobiDB-lite"/>
    </source>
</evidence>